<sequence length="190" mass="20059">MKRLFATTALAATLATGAFAATSGQLNMLQSYLPTVDVDLLSEAQIDELLIIANGGASDTEKATQMQAVVTARNALNVEPLTPVEINKIRSVDANVDTSIFTDAEISELRLAIASGDRQAIERAIMTPTAEAGMVKPADFTQQEEVAILRFAPDADFSMIDAVESRQIRAALTSGDEDAIETAISAALAS</sequence>
<keyword evidence="1" id="KW-0732">Signal</keyword>
<evidence type="ECO:0000256" key="1">
    <source>
        <dbReference type="SAM" id="SignalP"/>
    </source>
</evidence>
<keyword evidence="3" id="KW-1185">Reference proteome</keyword>
<accession>A0ABY8QMG4</accession>
<proteinExistence type="predicted"/>
<organism evidence="2 3">
    <name type="scientific">Tropicibacter oceani</name>
    <dbReference type="NCBI Taxonomy" id="3058420"/>
    <lineage>
        <taxon>Bacteria</taxon>
        <taxon>Pseudomonadati</taxon>
        <taxon>Pseudomonadota</taxon>
        <taxon>Alphaproteobacteria</taxon>
        <taxon>Rhodobacterales</taxon>
        <taxon>Roseobacteraceae</taxon>
        <taxon>Tropicibacter</taxon>
    </lineage>
</organism>
<dbReference type="RefSeq" id="WP_282301828.1">
    <property type="nucleotide sequence ID" value="NZ_CP124616.1"/>
</dbReference>
<feature type="signal peptide" evidence="1">
    <location>
        <begin position="1"/>
        <end position="20"/>
    </location>
</feature>
<dbReference type="EMBL" id="CP124616">
    <property type="protein sequence ID" value="WGW05196.1"/>
    <property type="molecule type" value="Genomic_DNA"/>
</dbReference>
<dbReference type="Proteomes" id="UP001241605">
    <property type="component" value="Chromosome"/>
</dbReference>
<name>A0ABY8QMG4_9RHOB</name>
<protein>
    <recommendedName>
        <fullName evidence="4">DUF2059 domain-containing protein</fullName>
    </recommendedName>
</protein>
<gene>
    <name evidence="2" type="ORF">QF118_06540</name>
</gene>
<evidence type="ECO:0000313" key="2">
    <source>
        <dbReference type="EMBL" id="WGW05196.1"/>
    </source>
</evidence>
<reference evidence="2 3" key="1">
    <citation type="submission" date="2023-05" db="EMBL/GenBank/DDBJ databases">
        <title>YMD87, complete Genome.</title>
        <authorList>
            <person name="Zhang J."/>
            <person name="Xu X."/>
        </authorList>
    </citation>
    <scope>NUCLEOTIDE SEQUENCE [LARGE SCALE GENOMIC DNA]</scope>
    <source>
        <strain evidence="2 3">YMD87</strain>
    </source>
</reference>
<evidence type="ECO:0000313" key="3">
    <source>
        <dbReference type="Proteomes" id="UP001241605"/>
    </source>
</evidence>
<feature type="chain" id="PRO_5046959463" description="DUF2059 domain-containing protein" evidence="1">
    <location>
        <begin position="21"/>
        <end position="190"/>
    </location>
</feature>
<evidence type="ECO:0008006" key="4">
    <source>
        <dbReference type="Google" id="ProtNLM"/>
    </source>
</evidence>